<evidence type="ECO:0000256" key="2">
    <source>
        <dbReference type="ARBA" id="ARBA00022603"/>
    </source>
</evidence>
<dbReference type="GO" id="GO:0009007">
    <property type="term" value="F:site-specific DNA-methyltransferase (adenine-specific) activity"/>
    <property type="evidence" value="ECO:0007669"/>
    <property type="project" value="UniProtKB-EC"/>
</dbReference>
<dbReference type="SUPFAM" id="SSF53335">
    <property type="entry name" value="S-adenosyl-L-methionine-dependent methyltransferases"/>
    <property type="match status" value="1"/>
</dbReference>
<dbReference type="InterPro" id="IPR029063">
    <property type="entry name" value="SAM-dependent_MTases_sf"/>
</dbReference>
<dbReference type="Gene3D" id="3.40.50.150">
    <property type="entry name" value="Vaccinia Virus protein VP39"/>
    <property type="match status" value="2"/>
</dbReference>
<comment type="catalytic activity">
    <reaction evidence="5">
        <text>a 2'-deoxyadenosine in DNA + S-adenosyl-L-methionine = an N(6)-methyl-2'-deoxyadenosine in DNA + S-adenosyl-L-homocysteine + H(+)</text>
        <dbReference type="Rhea" id="RHEA:15197"/>
        <dbReference type="Rhea" id="RHEA-COMP:12418"/>
        <dbReference type="Rhea" id="RHEA-COMP:12419"/>
        <dbReference type="ChEBI" id="CHEBI:15378"/>
        <dbReference type="ChEBI" id="CHEBI:57856"/>
        <dbReference type="ChEBI" id="CHEBI:59789"/>
        <dbReference type="ChEBI" id="CHEBI:90615"/>
        <dbReference type="ChEBI" id="CHEBI:90616"/>
        <dbReference type="EC" id="2.1.1.72"/>
    </reaction>
</comment>
<dbReference type="RefSeq" id="WP_200793429.1">
    <property type="nucleotide sequence ID" value="NZ_FOEN01000009.1"/>
</dbReference>
<dbReference type="PRINTS" id="PR00505">
    <property type="entry name" value="D12N6MTFRASE"/>
</dbReference>
<name>A0A1H9FDI0_9LACT</name>
<dbReference type="GO" id="GO:0003676">
    <property type="term" value="F:nucleic acid binding"/>
    <property type="evidence" value="ECO:0007669"/>
    <property type="project" value="InterPro"/>
</dbReference>
<evidence type="ECO:0000256" key="4">
    <source>
        <dbReference type="ARBA" id="ARBA00022691"/>
    </source>
</evidence>
<reference evidence="6 7" key="1">
    <citation type="submission" date="2016-10" db="EMBL/GenBank/DDBJ databases">
        <authorList>
            <person name="de Groot N.N."/>
        </authorList>
    </citation>
    <scope>NUCLEOTIDE SEQUENCE [LARGE SCALE GENOMIC DNA]</scope>
    <source>
        <strain evidence="6 7">DSM 15695</strain>
    </source>
</reference>
<sequence length="333" mass="39557">MGKYPKVNYIGNKQKLADWVIDKLPLDNGTVLDIFSGGNSISYFLKERGFKVISNDALYASFVLSKAFIENNSITLSLNELNEAREISIPFNIRKRYDWLENDLFFPEEVDELVKFVVYSEKMEEYKKYLFQALIRRAMIRKLPYSRMNINWDNIIKLRDEDYSYKKYGRKRAYHNKSFYHLMIDDFNSYNSAVFDNGKKNQSFQEDGIKIVRKIKEVDIIYVDPPYPGTMNNYEGFYGKFDRIFNKNIDYLDWTKKNSFMKMLNLLLSEAKNKTRYLILSINSNTVPSYLEVIKIFESYGNVLVYEKKHNYQVSGKINKNDNYEILIVLEYN</sequence>
<proteinExistence type="predicted"/>
<evidence type="ECO:0000313" key="7">
    <source>
        <dbReference type="Proteomes" id="UP000198833"/>
    </source>
</evidence>
<dbReference type="GO" id="GO:0009307">
    <property type="term" value="P:DNA restriction-modification system"/>
    <property type="evidence" value="ECO:0007669"/>
    <property type="project" value="InterPro"/>
</dbReference>
<dbReference type="STRING" id="89093.SAMN04488558_1093"/>
<dbReference type="EMBL" id="FOEN01000009">
    <property type="protein sequence ID" value="SEQ35513.1"/>
    <property type="molecule type" value="Genomic_DNA"/>
</dbReference>
<evidence type="ECO:0000256" key="1">
    <source>
        <dbReference type="ARBA" id="ARBA00011900"/>
    </source>
</evidence>
<organism evidence="6 7">
    <name type="scientific">Ignavigranum ruoffiae</name>
    <dbReference type="NCBI Taxonomy" id="89093"/>
    <lineage>
        <taxon>Bacteria</taxon>
        <taxon>Bacillati</taxon>
        <taxon>Bacillota</taxon>
        <taxon>Bacilli</taxon>
        <taxon>Lactobacillales</taxon>
        <taxon>Aerococcaceae</taxon>
        <taxon>Ignavigranum</taxon>
    </lineage>
</organism>
<keyword evidence="2 6" id="KW-0489">Methyltransferase</keyword>
<keyword evidence="3 6" id="KW-0808">Transferase</keyword>
<accession>A0A1H9FDI0</accession>
<evidence type="ECO:0000256" key="5">
    <source>
        <dbReference type="ARBA" id="ARBA00047942"/>
    </source>
</evidence>
<dbReference type="Proteomes" id="UP000198833">
    <property type="component" value="Unassembled WGS sequence"/>
</dbReference>
<gene>
    <name evidence="6" type="ORF">SAMN04488558_1093</name>
</gene>
<evidence type="ECO:0000256" key="3">
    <source>
        <dbReference type="ARBA" id="ARBA00022679"/>
    </source>
</evidence>
<dbReference type="GO" id="GO:0032259">
    <property type="term" value="P:methylation"/>
    <property type="evidence" value="ECO:0007669"/>
    <property type="project" value="UniProtKB-KW"/>
</dbReference>
<keyword evidence="7" id="KW-1185">Reference proteome</keyword>
<dbReference type="EC" id="2.1.1.72" evidence="1"/>
<dbReference type="Pfam" id="PF02086">
    <property type="entry name" value="MethyltransfD12"/>
    <property type="match status" value="1"/>
</dbReference>
<protein>
    <recommendedName>
        <fullName evidence="1">site-specific DNA-methyltransferase (adenine-specific)</fullName>
        <ecNumber evidence="1">2.1.1.72</ecNumber>
    </recommendedName>
</protein>
<dbReference type="AlphaFoldDB" id="A0A1H9FDI0"/>
<dbReference type="InterPro" id="IPR012327">
    <property type="entry name" value="MeTrfase_D12"/>
</dbReference>
<keyword evidence="4" id="KW-0949">S-adenosyl-L-methionine</keyword>
<evidence type="ECO:0000313" key="6">
    <source>
        <dbReference type="EMBL" id="SEQ35513.1"/>
    </source>
</evidence>
<dbReference type="InterPro" id="IPR002052">
    <property type="entry name" value="DNA_methylase_N6_adenine_CS"/>
</dbReference>
<dbReference type="PROSITE" id="PS00092">
    <property type="entry name" value="N6_MTASE"/>
    <property type="match status" value="1"/>
</dbReference>